<dbReference type="InterPro" id="IPR018490">
    <property type="entry name" value="cNMP-bd_dom_sf"/>
</dbReference>
<evidence type="ECO:0000313" key="5">
    <source>
        <dbReference type="EMBL" id="MTW02420.1"/>
    </source>
</evidence>
<evidence type="ECO:0000313" key="6">
    <source>
        <dbReference type="Proteomes" id="UP000484015"/>
    </source>
</evidence>
<protein>
    <submittedName>
        <fullName evidence="5">Helix-turn-helix domain-containing protein</fullName>
    </submittedName>
</protein>
<dbReference type="GO" id="GO:0003677">
    <property type="term" value="F:DNA binding"/>
    <property type="evidence" value="ECO:0007669"/>
    <property type="project" value="UniProtKB-KW"/>
</dbReference>
<keyword evidence="3" id="KW-0804">Transcription</keyword>
<evidence type="ECO:0000256" key="1">
    <source>
        <dbReference type="ARBA" id="ARBA00023015"/>
    </source>
</evidence>
<dbReference type="InterPro" id="IPR036390">
    <property type="entry name" value="WH_DNA-bd_sf"/>
</dbReference>
<dbReference type="Gene3D" id="2.60.120.10">
    <property type="entry name" value="Jelly Rolls"/>
    <property type="match status" value="1"/>
</dbReference>
<name>A0A6L6PYA5_9BURK</name>
<sequence length="258" mass="28642">MTKRFLAMPSTSIATPSAQRPRHCLPSGVAATPCPYCRARQCCLPAGATMCDGHELVPRRVAVARHMALYSAGQVVQRAVFIVRFGSFKHTRADQCSRQRITGFHMSGDVLALDSIGLQWYQSAATALEDSEVCVISYDLMRTFPAYFNALASTAIARAQHVSLHLRRTSAPQKLAAFLLDLAGEFDARGYASRHFRLPMRHQDIANFLDITPASMSRLLKQFRLMQLIDASEREIMLRDPRGLSCVMAEGMPFNYGG</sequence>
<dbReference type="InterPro" id="IPR014710">
    <property type="entry name" value="RmlC-like_jellyroll"/>
</dbReference>
<dbReference type="OrthoDB" id="8708392at2"/>
<dbReference type="EMBL" id="WNLA01000004">
    <property type="protein sequence ID" value="MTW02420.1"/>
    <property type="molecule type" value="Genomic_DNA"/>
</dbReference>
<keyword evidence="2" id="KW-0238">DNA-binding</keyword>
<evidence type="ECO:0000256" key="3">
    <source>
        <dbReference type="ARBA" id="ARBA00023163"/>
    </source>
</evidence>
<evidence type="ECO:0000256" key="2">
    <source>
        <dbReference type="ARBA" id="ARBA00023125"/>
    </source>
</evidence>
<comment type="caution">
    <text evidence="5">The sequence shown here is derived from an EMBL/GenBank/DDBJ whole genome shotgun (WGS) entry which is preliminary data.</text>
</comment>
<keyword evidence="1" id="KW-0805">Transcription regulation</keyword>
<feature type="domain" description="HTH crp-type" evidence="4">
    <location>
        <begin position="169"/>
        <end position="242"/>
    </location>
</feature>
<accession>A0A6L6PYA5</accession>
<dbReference type="SMART" id="SM00419">
    <property type="entry name" value="HTH_CRP"/>
    <property type="match status" value="1"/>
</dbReference>
<dbReference type="InterPro" id="IPR036388">
    <property type="entry name" value="WH-like_DNA-bd_sf"/>
</dbReference>
<dbReference type="SUPFAM" id="SSF46785">
    <property type="entry name" value="Winged helix' DNA-binding domain"/>
    <property type="match status" value="1"/>
</dbReference>
<dbReference type="Proteomes" id="UP000484015">
    <property type="component" value="Unassembled WGS sequence"/>
</dbReference>
<dbReference type="Pfam" id="PF00027">
    <property type="entry name" value="cNMP_binding"/>
    <property type="match status" value="1"/>
</dbReference>
<dbReference type="PROSITE" id="PS51063">
    <property type="entry name" value="HTH_CRP_2"/>
    <property type="match status" value="1"/>
</dbReference>
<dbReference type="SUPFAM" id="SSF51206">
    <property type="entry name" value="cAMP-binding domain-like"/>
    <property type="match status" value="1"/>
</dbReference>
<organism evidence="5 6">
    <name type="scientific">Pseudoduganella ginsengisoli</name>
    <dbReference type="NCBI Taxonomy" id="1462440"/>
    <lineage>
        <taxon>Bacteria</taxon>
        <taxon>Pseudomonadati</taxon>
        <taxon>Pseudomonadota</taxon>
        <taxon>Betaproteobacteria</taxon>
        <taxon>Burkholderiales</taxon>
        <taxon>Oxalobacteraceae</taxon>
        <taxon>Telluria group</taxon>
        <taxon>Pseudoduganella</taxon>
    </lineage>
</organism>
<dbReference type="Gene3D" id="1.10.10.10">
    <property type="entry name" value="Winged helix-like DNA-binding domain superfamily/Winged helix DNA-binding domain"/>
    <property type="match status" value="1"/>
</dbReference>
<dbReference type="InterPro" id="IPR000595">
    <property type="entry name" value="cNMP-bd_dom"/>
</dbReference>
<dbReference type="InterPro" id="IPR012318">
    <property type="entry name" value="HTH_CRP"/>
</dbReference>
<gene>
    <name evidence="5" type="ORF">GM668_10040</name>
</gene>
<reference evidence="5 6" key="1">
    <citation type="submission" date="2019-11" db="EMBL/GenBank/DDBJ databases">
        <title>Type strains purchased from KCTC, JCM and DSMZ.</title>
        <authorList>
            <person name="Lu H."/>
        </authorList>
    </citation>
    <scope>NUCLEOTIDE SEQUENCE [LARGE SCALE GENOMIC DNA]</scope>
    <source>
        <strain evidence="5 6">KCTC 42409</strain>
    </source>
</reference>
<dbReference type="CDD" id="cd00038">
    <property type="entry name" value="CAP_ED"/>
    <property type="match status" value="1"/>
</dbReference>
<dbReference type="Pfam" id="PF13545">
    <property type="entry name" value="HTH_Crp_2"/>
    <property type="match status" value="1"/>
</dbReference>
<evidence type="ECO:0000259" key="4">
    <source>
        <dbReference type="PROSITE" id="PS51063"/>
    </source>
</evidence>
<keyword evidence="6" id="KW-1185">Reference proteome</keyword>
<dbReference type="GO" id="GO:0006355">
    <property type="term" value="P:regulation of DNA-templated transcription"/>
    <property type="evidence" value="ECO:0007669"/>
    <property type="project" value="InterPro"/>
</dbReference>
<dbReference type="AlphaFoldDB" id="A0A6L6PYA5"/>
<proteinExistence type="predicted"/>